<feature type="signal peptide" evidence="1">
    <location>
        <begin position="1"/>
        <end position="21"/>
    </location>
</feature>
<organism evidence="2 3">
    <name type="scientific">Serratia marcescens</name>
    <dbReference type="NCBI Taxonomy" id="615"/>
    <lineage>
        <taxon>Bacteria</taxon>
        <taxon>Pseudomonadati</taxon>
        <taxon>Pseudomonadota</taxon>
        <taxon>Gammaproteobacteria</taxon>
        <taxon>Enterobacterales</taxon>
        <taxon>Yersiniaceae</taxon>
        <taxon>Serratia</taxon>
    </lineage>
</organism>
<evidence type="ECO:0000313" key="2">
    <source>
        <dbReference type="EMBL" id="MDQ9554580.1"/>
    </source>
</evidence>
<keyword evidence="1" id="KW-0732">Signal</keyword>
<name>A0ABD5BDG5_SERMA</name>
<proteinExistence type="predicted"/>
<reference evidence="2 3" key="1">
    <citation type="submission" date="2023-07" db="EMBL/GenBank/DDBJ databases">
        <title>Pathogens genome sequencing project 196.</title>
        <authorList>
            <person name="Cao X."/>
        </authorList>
    </citation>
    <scope>NUCLEOTIDE SEQUENCE [LARGE SCALE GENOMIC DNA]</scope>
    <source>
        <strain evidence="2 3">SM41</strain>
    </source>
</reference>
<dbReference type="EMBL" id="JAVIPQ010000059">
    <property type="protein sequence ID" value="MDQ9554580.1"/>
    <property type="molecule type" value="Genomic_DNA"/>
</dbReference>
<evidence type="ECO:0000256" key="1">
    <source>
        <dbReference type="SAM" id="SignalP"/>
    </source>
</evidence>
<feature type="chain" id="PRO_5044783323" evidence="1">
    <location>
        <begin position="22"/>
        <end position="106"/>
    </location>
</feature>
<gene>
    <name evidence="2" type="ORF">RF091_03440</name>
</gene>
<dbReference type="Proteomes" id="UP001234811">
    <property type="component" value="Unassembled WGS sequence"/>
</dbReference>
<accession>A0ABD5BDG5</accession>
<evidence type="ECO:0000313" key="3">
    <source>
        <dbReference type="Proteomes" id="UP001234811"/>
    </source>
</evidence>
<dbReference type="RefSeq" id="WP_072008394.1">
    <property type="nucleotide sequence ID" value="NZ_CP047682.1"/>
</dbReference>
<comment type="caution">
    <text evidence="2">The sequence shown here is derived from an EMBL/GenBank/DDBJ whole genome shotgun (WGS) entry which is preliminary data.</text>
</comment>
<sequence>MKGCAWAGCALLLVWASGSQASLNSARPDSALGKRGEATCNMQVVEHADWGDITAVVQSVRLCLRRGDGRQGAERAPIYIGFGLAQHGGARLTGTLAARALAEKTP</sequence>
<protein>
    <submittedName>
        <fullName evidence="2">Uncharacterized protein</fullName>
    </submittedName>
</protein>
<dbReference type="AlphaFoldDB" id="A0ABD5BDG5"/>